<evidence type="ECO:0000313" key="5">
    <source>
        <dbReference type="EMBL" id="SFC39702.1"/>
    </source>
</evidence>
<accession>A0A1I1IVG3</accession>
<dbReference type="EC" id="3.5.3.4" evidence="2"/>
<dbReference type="InterPro" id="IPR015908">
    <property type="entry name" value="Allantoicase_dom"/>
</dbReference>
<dbReference type="Pfam" id="PF03561">
    <property type="entry name" value="Allantoicase"/>
    <property type="match status" value="2"/>
</dbReference>
<comment type="catalytic activity">
    <reaction evidence="2">
        <text>allantoate + H2O = (S)-ureidoglycolate + urea</text>
        <dbReference type="Rhea" id="RHEA:11016"/>
        <dbReference type="ChEBI" id="CHEBI:15377"/>
        <dbReference type="ChEBI" id="CHEBI:16199"/>
        <dbReference type="ChEBI" id="CHEBI:17536"/>
        <dbReference type="ChEBI" id="CHEBI:57296"/>
        <dbReference type="EC" id="3.5.3.4"/>
    </reaction>
</comment>
<dbReference type="OrthoDB" id="2078334at2"/>
<dbReference type="GO" id="GO:0000256">
    <property type="term" value="P:allantoin catabolic process"/>
    <property type="evidence" value="ECO:0007669"/>
    <property type="project" value="UniProtKB-UniRule"/>
</dbReference>
<dbReference type="HAMAP" id="MF_00813">
    <property type="entry name" value="Allantoicase"/>
    <property type="match status" value="1"/>
</dbReference>
<dbReference type="UniPathway" id="UPA00395">
    <property type="reaction ID" value="UER00654"/>
</dbReference>
<dbReference type="EMBL" id="FOLM01000003">
    <property type="protein sequence ID" value="SFC39702.1"/>
    <property type="molecule type" value="Genomic_DNA"/>
</dbReference>
<keyword evidence="2" id="KW-0378">Hydrolase</keyword>
<feature type="region of interest" description="Disordered" evidence="3">
    <location>
        <begin position="1"/>
        <end position="47"/>
    </location>
</feature>
<dbReference type="PIRSF" id="PIRSF016516">
    <property type="entry name" value="Allantoicase"/>
    <property type="match status" value="1"/>
</dbReference>
<sequence length="409" mass="43738">MTTAPGTTPPEPAARPHPGPRPLPAGQFTGPAAPYRGGDPYADHRAADHPFTALPDLADRRLGGTVLAAGDEYFAEREHLLTPGPARFDPDAYGPRGKIMDGWETRRRRGAAAGAPHPGGDEHDWALIRLGTPGTVHGVVVDTAHFRGNHPDSVRLEGTALDGAPGPAELLDPAVRWTALVPRTRIGGHAANGFATPAGTRRRLTHLRLCQYPDGGIARLRVHGEPLPDPAWLAALGGFDLAALEHGGRVQEASDRFFSPPGNTILPGRAHRMDDGWETRRRRDRGHDWIRYALAGHCLPRAVEIDTGCFRGNAPGWASVHVLDATRPGAGDPADHTAPGWTEILPPARLRPDTVHRFLLRAPAEATHARLTIHPDGGIARFRLHGSLTARGAARLAARHRALGGRPGG</sequence>
<protein>
    <recommendedName>
        <fullName evidence="2">Probable allantoicase</fullName>
        <ecNumber evidence="2">3.5.3.4</ecNumber>
    </recommendedName>
    <alternativeName>
        <fullName evidence="2">Allantoate amidinohydrolase</fullName>
    </alternativeName>
</protein>
<feature type="domain" description="Allantoicase" evidence="4">
    <location>
        <begin position="247"/>
        <end position="387"/>
    </location>
</feature>
<organism evidence="5 6">
    <name type="scientific">Streptomyces aidingensis</name>
    <dbReference type="NCBI Taxonomy" id="910347"/>
    <lineage>
        <taxon>Bacteria</taxon>
        <taxon>Bacillati</taxon>
        <taxon>Actinomycetota</taxon>
        <taxon>Actinomycetes</taxon>
        <taxon>Kitasatosporales</taxon>
        <taxon>Streptomycetaceae</taxon>
        <taxon>Streptomyces</taxon>
    </lineage>
</organism>
<dbReference type="GO" id="GO:0004037">
    <property type="term" value="F:allantoicase activity"/>
    <property type="evidence" value="ECO:0007669"/>
    <property type="project" value="UniProtKB-UniRule"/>
</dbReference>
<reference evidence="5 6" key="1">
    <citation type="submission" date="2016-10" db="EMBL/GenBank/DDBJ databases">
        <authorList>
            <person name="de Groot N.N."/>
        </authorList>
    </citation>
    <scope>NUCLEOTIDE SEQUENCE [LARGE SCALE GENOMIC DNA]</scope>
    <source>
        <strain evidence="5 6">CGMCC 4.5739</strain>
    </source>
</reference>
<comment type="similarity">
    <text evidence="1 2">Belongs to the allantoicase family.</text>
</comment>
<evidence type="ECO:0000256" key="1">
    <source>
        <dbReference type="ARBA" id="ARBA00009242"/>
    </source>
</evidence>
<keyword evidence="6" id="KW-1185">Reference proteome</keyword>
<dbReference type="SUPFAM" id="SSF49785">
    <property type="entry name" value="Galactose-binding domain-like"/>
    <property type="match status" value="2"/>
</dbReference>
<dbReference type="RefSeq" id="WP_093838022.1">
    <property type="nucleotide sequence ID" value="NZ_FOLM01000003.1"/>
</dbReference>
<dbReference type="Proteomes" id="UP000199207">
    <property type="component" value="Unassembled WGS sequence"/>
</dbReference>
<feature type="domain" description="Allantoicase" evidence="4">
    <location>
        <begin position="63"/>
        <end position="226"/>
    </location>
</feature>
<dbReference type="NCBIfam" id="TIGR02961">
    <property type="entry name" value="allantoicase"/>
    <property type="match status" value="1"/>
</dbReference>
<dbReference type="PANTHER" id="PTHR12045:SF3">
    <property type="entry name" value="INACTIVE ALLANTOICASE-RELATED"/>
    <property type="match status" value="1"/>
</dbReference>
<proteinExistence type="inferred from homology"/>
<dbReference type="Gene3D" id="2.60.120.260">
    <property type="entry name" value="Galactose-binding domain-like"/>
    <property type="match status" value="2"/>
</dbReference>
<dbReference type="AlphaFoldDB" id="A0A1I1IVG3"/>
<gene>
    <name evidence="2" type="primary">alc</name>
    <name evidence="5" type="ORF">SAMN05421773_103184</name>
</gene>
<keyword evidence="2" id="KW-0659">Purine metabolism</keyword>
<dbReference type="PANTHER" id="PTHR12045">
    <property type="entry name" value="ALLANTOICASE"/>
    <property type="match status" value="1"/>
</dbReference>
<dbReference type="GO" id="GO:0006144">
    <property type="term" value="P:purine nucleobase metabolic process"/>
    <property type="evidence" value="ECO:0007669"/>
    <property type="project" value="UniProtKB-KW"/>
</dbReference>
<evidence type="ECO:0000259" key="4">
    <source>
        <dbReference type="Pfam" id="PF03561"/>
    </source>
</evidence>
<dbReference type="STRING" id="910347.SAMN05421773_103184"/>
<evidence type="ECO:0000313" key="6">
    <source>
        <dbReference type="Proteomes" id="UP000199207"/>
    </source>
</evidence>
<name>A0A1I1IVG3_9ACTN</name>
<dbReference type="InterPro" id="IPR005164">
    <property type="entry name" value="Allantoicase"/>
</dbReference>
<feature type="compositionally biased region" description="Pro residues" evidence="3">
    <location>
        <begin position="7"/>
        <end position="23"/>
    </location>
</feature>
<dbReference type="InterPro" id="IPR008979">
    <property type="entry name" value="Galactose-bd-like_sf"/>
</dbReference>
<evidence type="ECO:0000256" key="2">
    <source>
        <dbReference type="HAMAP-Rule" id="MF_00813"/>
    </source>
</evidence>
<comment type="pathway">
    <text evidence="2">Nitrogen metabolism; (S)-allantoin degradation; (S)-ureidoglycolate from allantoate (aminidohydrolase route): step 1/1.</text>
</comment>
<evidence type="ECO:0000256" key="3">
    <source>
        <dbReference type="SAM" id="MobiDB-lite"/>
    </source>
</evidence>